<feature type="domain" description="Ion transport" evidence="8">
    <location>
        <begin position="96"/>
        <end position="384"/>
    </location>
</feature>
<feature type="transmembrane region" description="Helical" evidence="7">
    <location>
        <begin position="920"/>
        <end position="944"/>
    </location>
</feature>
<feature type="domain" description="Ion transport" evidence="8">
    <location>
        <begin position="438"/>
        <end position="662"/>
    </location>
</feature>
<protein>
    <submittedName>
        <fullName evidence="11">Sodium leak channel non-selective protein</fullName>
    </submittedName>
</protein>
<dbReference type="GO" id="GO:0032224">
    <property type="term" value="P:positive regulation of synaptic transmission, cholinergic"/>
    <property type="evidence" value="ECO:0007669"/>
    <property type="project" value="TreeGrafter"/>
</dbReference>
<sequence>MAASEETRKKLQALVEIFKKFLMGTSKAAALSGAMLTRRKSSVIASQQAISAIVAPLKGRESVTILAEMLNIDPTTARQRPSEILKSGLLEEVLKLACLASMVSVCVNTPHTISFFPPLFYIIVVTDAIVTILFLIEAIIKIATNGLIADDKSYLRDRWYQFEFFLLLLHVISLTLHGYELFTIWFPHFGLHYQPWYCVVRSPRPFIMVRFIRSVVRFKLPKNRIQQIIKRSSQQIQNVTIFFMFFMAFYAIMGVQLFGRMDYHCVLPGTNVSNVTIADLAIPDTMCSQKGAGGYECPGNMECVKLDMSAHAEGFYGMFNDFGTSLFTVYLAASQEGWVYVLYDCLDTFPSYIAFFYFVTLIFFLAWLNVFIAVITETFAEIRVQFSEMWQTRESASDESFTQKLERTDEGWRLVAIDADKTTVKGSSKLLHNTVRSTPFQIAMMILVILNAIFNASFVHKHDGTDESRKLIYYYIEVGFTLLFNIECALKILGLGWTGYIRRGLHKFELILCVGSTLNVVKPLYSTNIFTYFQVFRIVRLIKASPMLEDFVYKIFGPGKKLGGLVIFTMVLLVITSAVSLQLFCYVPKLDKFRTFPQAFMSMFQIITQEGWTDVVVEILRTTNESMVPFVAIYFVGYHLFVTLIVLSLFVAVILDNLEMDEELKKTTMRTTLPWRLRIFEKFPTRPQMVELRRASSEFPLPKVRQSFTRQFAENDAFAFITYNQESDDRQKLLFRNAAHLRASRNVVKLRHVGHLSSKWTVASLVEESNRNRALLSDSTQFIAQLGRSGTRIGADAPFNRLHNRSINPSMKLKAIYEHLKENGDVRPADSAPKNDLKQGEIDIKALQQKRQHAELTRNRIEEEIRENHPFFDRPLFAVGRDSRLRRICQEIVYAKYLPDKIDPVTGKQFQRRYKQLHSLVGLMTYLDWAMVLITSLSCCSMLFESPWPTTGENLIFNNPYLQICEYLFVVSMTFELAVKILANGFFFTPNAVVRDVGGVMTLFIYIFMMIFRAMRPLRIYTLVPHIRRVVVELCKGFKEILLVTILLVALMFIFASFGVQIVGGKLAACNDPTITTREECVGIFEQKIFVTRMEVFGKNDDELHPKIWVPRVWTNPRNFNFDHIGNAMLALFETLSYKGWNVIRDILWMRQGPWAVLFIHIYVFMGCMIGLTLFVGVVIANYTENRARLKMAQPLHVPPKPAESAKLRTYLYEITTSKWFKQAFAILVVVNSGTLVIPWNVEEEENSYKTLLFLTGLSAIANILFTVEILLKMIAFTVSGFWESRRNRIDLLITILGLFWIVTHFVMALPASAVRGQSGLKKYTYTFGYMVVILRFFTIAGRKSTLKMLMLTVVMSMVRSLFIITAMFLLVLFYAYAGVILFGMVKYGQAVSKHVNFRSGKEALVVLFRSVTGEDWNDIMHDCMRSPPLCYYEEGINYWQTDCGNYFGAIIYFCSFYLIITYIVLNLLVAVIIENFSLFYSSEEDALLSYADIRNFQQVWNMVDVEQKRAIPVGRVKFLLRLLKGRLEVDPNKDRLLFKHMCYEMVRLHNGDDISFHDILNMLSYRSVDIRKSLQLEELLQREELEYIIEEEVAKQTIRSWLEGCLRRIKAQQTKDVPLIAQLRPLLNQHNVPSMMQLNQVANQLNTQEQAEKSGDIIESEEEDLIRRKAMRKSRRSSIPELVGEAKKFIFNSSMSGKQKSVDRPSSVTERSKSLLTSEKTISNPLTRNEKRSTLKALQVKMPTYELPDLEEWGEENGDGSASSDRRHSAEAALLSASVNASLLVFADPSYPLGKPDSSLSLETLSGMLQDNTPDIKGWWGDVATLTST</sequence>
<feature type="transmembrane region" description="Helical" evidence="7">
    <location>
        <begin position="1324"/>
        <end position="1341"/>
    </location>
</feature>
<comment type="subcellular location">
    <subcellularLocation>
        <location evidence="1">Membrane</location>
        <topology evidence="1">Multi-pass membrane protein</topology>
    </subcellularLocation>
</comment>
<dbReference type="Gene3D" id="1.20.120.350">
    <property type="entry name" value="Voltage-gated potassium channels. Chain C"/>
    <property type="match status" value="4"/>
</dbReference>
<dbReference type="InterPro" id="IPR005821">
    <property type="entry name" value="Ion_trans_dom"/>
</dbReference>
<dbReference type="WBParaSite" id="TCNE_0000926601-mRNA-1">
    <property type="protein sequence ID" value="TCNE_0000926601-mRNA-1"/>
    <property type="gene ID" value="TCNE_0000926601"/>
</dbReference>
<dbReference type="Pfam" id="PF00520">
    <property type="entry name" value="Ion_trans"/>
    <property type="match status" value="4"/>
</dbReference>
<reference evidence="11" key="1">
    <citation type="submission" date="2016-06" db="UniProtKB">
        <authorList>
            <consortium name="WormBaseParasite"/>
        </authorList>
    </citation>
    <scope>IDENTIFICATION</scope>
</reference>
<feature type="transmembrane region" description="Helical" evidence="7">
    <location>
        <begin position="472"/>
        <end position="493"/>
    </location>
</feature>
<feature type="transmembrane region" description="Helical" evidence="7">
    <location>
        <begin position="1292"/>
        <end position="1312"/>
    </location>
</feature>
<dbReference type="GO" id="GO:0005261">
    <property type="term" value="F:monoatomic cation channel activity"/>
    <property type="evidence" value="ECO:0007669"/>
    <property type="project" value="InterPro"/>
</dbReference>
<dbReference type="Gene3D" id="1.10.238.10">
    <property type="entry name" value="EF-hand"/>
    <property type="match status" value="1"/>
</dbReference>
<evidence type="ECO:0000313" key="10">
    <source>
        <dbReference type="Proteomes" id="UP000050794"/>
    </source>
</evidence>
<feature type="region of interest" description="Disordered" evidence="6">
    <location>
        <begin position="1696"/>
        <end position="1731"/>
    </location>
</feature>
<keyword evidence="3 7" id="KW-1133">Transmembrane helix</keyword>
<evidence type="ECO:0000256" key="2">
    <source>
        <dbReference type="ARBA" id="ARBA00022692"/>
    </source>
</evidence>
<feature type="transmembrane region" description="Helical" evidence="7">
    <location>
        <begin position="1220"/>
        <end position="1240"/>
    </location>
</feature>
<dbReference type="SUPFAM" id="SSF81324">
    <property type="entry name" value="Voltage-gated potassium channels"/>
    <property type="match status" value="4"/>
</dbReference>
<evidence type="ECO:0000256" key="6">
    <source>
        <dbReference type="SAM" id="MobiDB-lite"/>
    </source>
</evidence>
<evidence type="ECO:0000313" key="11">
    <source>
        <dbReference type="WBParaSite" id="TCNE_0000926601-mRNA-1"/>
    </source>
</evidence>
<feature type="transmembrane region" description="Helical" evidence="7">
    <location>
        <begin position="1041"/>
        <end position="1063"/>
    </location>
</feature>
<keyword evidence="4 7" id="KW-0472">Membrane</keyword>
<accession>A0A183UL96</accession>
<feature type="transmembrane region" description="Helical" evidence="7">
    <location>
        <begin position="442"/>
        <end position="460"/>
    </location>
</feature>
<keyword evidence="2 7" id="KW-0812">Transmembrane</keyword>
<dbReference type="InterPro" id="IPR027359">
    <property type="entry name" value="Volt_channel_dom_sf"/>
</dbReference>
<dbReference type="FunFam" id="1.10.287.70:FF:000061">
    <property type="entry name" value="Sodium leak channel non-selective protein"/>
    <property type="match status" value="1"/>
</dbReference>
<dbReference type="Gene3D" id="1.10.287.70">
    <property type="match status" value="4"/>
</dbReference>
<dbReference type="InterPro" id="IPR028823">
    <property type="entry name" value="NALCN"/>
</dbReference>
<feature type="coiled-coil region" evidence="5">
    <location>
        <begin position="837"/>
        <end position="867"/>
    </location>
</feature>
<feature type="transmembrane region" description="Helical" evidence="7">
    <location>
        <begin position="1362"/>
        <end position="1386"/>
    </location>
</feature>
<feature type="domain" description="Ion transport" evidence="8">
    <location>
        <begin position="925"/>
        <end position="1189"/>
    </location>
</feature>
<proteinExistence type="predicted"/>
<evidence type="ECO:0000259" key="8">
    <source>
        <dbReference type="Pfam" id="PF00520"/>
    </source>
</evidence>
<feature type="transmembrane region" description="Helical" evidence="7">
    <location>
        <begin position="353"/>
        <end position="375"/>
    </location>
</feature>
<evidence type="ECO:0000256" key="4">
    <source>
        <dbReference type="ARBA" id="ARBA00023136"/>
    </source>
</evidence>
<dbReference type="PANTHER" id="PTHR46141:SF1">
    <property type="entry name" value="SODIUM LEAK CHANNEL NALCN"/>
    <property type="match status" value="1"/>
</dbReference>
<feature type="compositionally biased region" description="Polar residues" evidence="6">
    <location>
        <begin position="1696"/>
        <end position="1728"/>
    </location>
</feature>
<feature type="transmembrane region" description="Helical" evidence="7">
    <location>
        <begin position="119"/>
        <end position="143"/>
    </location>
</feature>
<dbReference type="Proteomes" id="UP000050794">
    <property type="component" value="Unassembled WGS sequence"/>
</dbReference>
<dbReference type="FunFam" id="1.20.120.350:FF:000030">
    <property type="entry name" value="sodium leak channel non-selective protein"/>
    <property type="match status" value="1"/>
</dbReference>
<dbReference type="GO" id="GO:0005886">
    <property type="term" value="C:plasma membrane"/>
    <property type="evidence" value="ECO:0007669"/>
    <property type="project" value="TreeGrafter"/>
</dbReference>
<evidence type="ECO:0000313" key="9">
    <source>
        <dbReference type="EMBL" id="VDM40587.1"/>
    </source>
</evidence>
<dbReference type="PANTHER" id="PTHR46141">
    <property type="entry name" value="SODIUM LEAK CHANNEL NON-SELECTIVE PROTEIN"/>
    <property type="match status" value="1"/>
</dbReference>
<dbReference type="GO" id="GO:0032230">
    <property type="term" value="P:positive regulation of synaptic transmission, GABAergic"/>
    <property type="evidence" value="ECO:0007669"/>
    <property type="project" value="TreeGrafter"/>
</dbReference>
<name>A0A183UL96_TOXCA</name>
<feature type="transmembrane region" description="Helical" evidence="7">
    <location>
        <begin position="239"/>
        <end position="258"/>
    </location>
</feature>
<feature type="domain" description="Ion transport" evidence="8">
    <location>
        <begin position="1219"/>
        <end position="1484"/>
    </location>
</feature>
<feature type="transmembrane region" description="Helical" evidence="7">
    <location>
        <begin position="631"/>
        <end position="655"/>
    </location>
</feature>
<keyword evidence="10" id="KW-1185">Reference proteome</keyword>
<feature type="transmembrane region" description="Helical" evidence="7">
    <location>
        <begin position="1450"/>
        <end position="1474"/>
    </location>
</feature>
<dbReference type="FunFam" id="1.10.238.10:FF:000080">
    <property type="entry name" value="Sodium leak channel non-selective protein"/>
    <property type="match status" value="1"/>
</dbReference>
<feature type="transmembrane region" description="Helical" evidence="7">
    <location>
        <begin position="1252"/>
        <end position="1272"/>
    </location>
</feature>
<dbReference type="EMBL" id="UYWY01020127">
    <property type="protein sequence ID" value="VDM40587.1"/>
    <property type="molecule type" value="Genomic_DNA"/>
</dbReference>
<evidence type="ECO:0000256" key="7">
    <source>
        <dbReference type="SAM" id="Phobius"/>
    </source>
</evidence>
<feature type="transmembrane region" description="Helical" evidence="7">
    <location>
        <begin position="992"/>
        <end position="1012"/>
    </location>
</feature>
<evidence type="ECO:0000256" key="5">
    <source>
        <dbReference type="SAM" id="Coils"/>
    </source>
</evidence>
<evidence type="ECO:0000256" key="3">
    <source>
        <dbReference type="ARBA" id="ARBA00022989"/>
    </source>
</evidence>
<feature type="transmembrane region" description="Helical" evidence="7">
    <location>
        <begin position="1155"/>
        <end position="1183"/>
    </location>
</feature>
<organism evidence="10 11">
    <name type="scientific">Toxocara canis</name>
    <name type="common">Canine roundworm</name>
    <dbReference type="NCBI Taxonomy" id="6265"/>
    <lineage>
        <taxon>Eukaryota</taxon>
        <taxon>Metazoa</taxon>
        <taxon>Ecdysozoa</taxon>
        <taxon>Nematoda</taxon>
        <taxon>Chromadorea</taxon>
        <taxon>Rhabditida</taxon>
        <taxon>Spirurina</taxon>
        <taxon>Ascaridomorpha</taxon>
        <taxon>Ascaridoidea</taxon>
        <taxon>Toxocaridae</taxon>
        <taxon>Toxocara</taxon>
    </lineage>
</organism>
<keyword evidence="5" id="KW-0175">Coiled coil</keyword>
<feature type="transmembrane region" description="Helical" evidence="7">
    <location>
        <begin position="562"/>
        <end position="584"/>
    </location>
</feature>
<reference evidence="9 10" key="2">
    <citation type="submission" date="2018-11" db="EMBL/GenBank/DDBJ databases">
        <authorList>
            <consortium name="Pathogen Informatics"/>
        </authorList>
    </citation>
    <scope>NUCLEOTIDE SEQUENCE [LARGE SCALE GENOMIC DNA]</scope>
</reference>
<evidence type="ECO:0000256" key="1">
    <source>
        <dbReference type="ARBA" id="ARBA00004141"/>
    </source>
</evidence>
<feature type="transmembrane region" description="Helical" evidence="7">
    <location>
        <begin position="164"/>
        <end position="186"/>
    </location>
</feature>
<gene>
    <name evidence="9" type="ORF">TCNE_LOCUS9266</name>
</gene>